<gene>
    <name evidence="1" type="ORF">AAFF_G00024900</name>
</gene>
<accession>A0AAD7T6W3</accession>
<dbReference type="EMBL" id="JAINUG010000011">
    <property type="protein sequence ID" value="KAJ8414967.1"/>
    <property type="molecule type" value="Genomic_DNA"/>
</dbReference>
<name>A0AAD7T6W3_9TELE</name>
<sequence>MSGSLSTSEKAVETRGRAPPWLTEGCWEASPDLLVEPCLELSLFQDSENLPRLVRLPATGGSSRAEHPRDISLRSLHVFFPIRPPYPPQGCSDPPKETTLLLKASEMPGSCPVSNALTFSSGPGPVPPLFQNFLLCGTGWFPHLVSTPLPGLARPPSPTGDLPTCPGATVQALPAQAPPLWFLSTPIKRAALLICLLNCATIPTPLSCPFWSLGSLAVFPLD</sequence>
<organism evidence="1 2">
    <name type="scientific">Aldrovandia affinis</name>
    <dbReference type="NCBI Taxonomy" id="143900"/>
    <lineage>
        <taxon>Eukaryota</taxon>
        <taxon>Metazoa</taxon>
        <taxon>Chordata</taxon>
        <taxon>Craniata</taxon>
        <taxon>Vertebrata</taxon>
        <taxon>Euteleostomi</taxon>
        <taxon>Actinopterygii</taxon>
        <taxon>Neopterygii</taxon>
        <taxon>Teleostei</taxon>
        <taxon>Notacanthiformes</taxon>
        <taxon>Halosauridae</taxon>
        <taxon>Aldrovandia</taxon>
    </lineage>
</organism>
<evidence type="ECO:0000313" key="1">
    <source>
        <dbReference type="EMBL" id="KAJ8414967.1"/>
    </source>
</evidence>
<comment type="caution">
    <text evidence="1">The sequence shown here is derived from an EMBL/GenBank/DDBJ whole genome shotgun (WGS) entry which is preliminary data.</text>
</comment>
<proteinExistence type="predicted"/>
<protein>
    <submittedName>
        <fullName evidence="1">Uncharacterized protein</fullName>
    </submittedName>
</protein>
<reference evidence="1" key="1">
    <citation type="journal article" date="2023" name="Science">
        <title>Genome structures resolve the early diversification of teleost fishes.</title>
        <authorList>
            <person name="Parey E."/>
            <person name="Louis A."/>
            <person name="Montfort J."/>
            <person name="Bouchez O."/>
            <person name="Roques C."/>
            <person name="Iampietro C."/>
            <person name="Lluch J."/>
            <person name="Castinel A."/>
            <person name="Donnadieu C."/>
            <person name="Desvignes T."/>
            <person name="Floi Bucao C."/>
            <person name="Jouanno E."/>
            <person name="Wen M."/>
            <person name="Mejri S."/>
            <person name="Dirks R."/>
            <person name="Jansen H."/>
            <person name="Henkel C."/>
            <person name="Chen W.J."/>
            <person name="Zahm M."/>
            <person name="Cabau C."/>
            <person name="Klopp C."/>
            <person name="Thompson A.W."/>
            <person name="Robinson-Rechavi M."/>
            <person name="Braasch I."/>
            <person name="Lecointre G."/>
            <person name="Bobe J."/>
            <person name="Postlethwait J.H."/>
            <person name="Berthelot C."/>
            <person name="Roest Crollius H."/>
            <person name="Guiguen Y."/>
        </authorList>
    </citation>
    <scope>NUCLEOTIDE SEQUENCE</scope>
    <source>
        <strain evidence="1">NC1722</strain>
    </source>
</reference>
<dbReference type="Proteomes" id="UP001221898">
    <property type="component" value="Unassembled WGS sequence"/>
</dbReference>
<dbReference type="AlphaFoldDB" id="A0AAD7T6W3"/>
<evidence type="ECO:0000313" key="2">
    <source>
        <dbReference type="Proteomes" id="UP001221898"/>
    </source>
</evidence>
<keyword evidence="2" id="KW-1185">Reference proteome</keyword>